<accession>A0AAN8EQW7</accession>
<evidence type="ECO:0000313" key="2">
    <source>
        <dbReference type="EMBL" id="KAK5954030.1"/>
    </source>
</evidence>
<dbReference type="Proteomes" id="UP001316803">
    <property type="component" value="Unassembled WGS sequence"/>
</dbReference>
<name>A0AAN8EQW7_9EURO</name>
<protein>
    <submittedName>
        <fullName evidence="2">Uncharacterized protein</fullName>
    </submittedName>
</protein>
<reference evidence="2 3" key="1">
    <citation type="submission" date="2022-12" db="EMBL/GenBank/DDBJ databases">
        <title>Genomic features and morphological characterization of a novel Knufia sp. strain isolated from spacecraft assembly facility.</title>
        <authorList>
            <person name="Teixeira M."/>
            <person name="Chander A.M."/>
            <person name="Stajich J.E."/>
            <person name="Venkateswaran K."/>
        </authorList>
    </citation>
    <scope>NUCLEOTIDE SEQUENCE [LARGE SCALE GENOMIC DNA]</scope>
    <source>
        <strain evidence="2 3">FJI-L2-BK-P2</strain>
    </source>
</reference>
<comment type="caution">
    <text evidence="2">The sequence shown here is derived from an EMBL/GenBank/DDBJ whole genome shotgun (WGS) entry which is preliminary data.</text>
</comment>
<evidence type="ECO:0000313" key="3">
    <source>
        <dbReference type="Proteomes" id="UP001316803"/>
    </source>
</evidence>
<keyword evidence="3" id="KW-1185">Reference proteome</keyword>
<sequence>MISFSSIFVTCLLVAFARTAPTSVKRDEDNLSIVQGLLGTDGYWNDFDGGTNSYVMYTGNGSRAAGWPAQEHWVSFNEMWITNQHLIARSCDLLYKQPNNNAQETQDLYDAIKQVSHETRVDHRFILAAVMQETKGCVRAESSVSPDGIHNPGLLQDFKGTHTCNDDGKVQNPCPKDQIVGMIRDGVAGTDAGHGFAEDINLQADVAGNEMAEAYYRGARLYNSGAIDPSNDLGKGGATHCYASDMANRLMGWTDAAHGCDLDDDKES</sequence>
<feature type="signal peptide" evidence="1">
    <location>
        <begin position="1"/>
        <end position="19"/>
    </location>
</feature>
<organism evidence="2 3">
    <name type="scientific">Knufia fluminis</name>
    <dbReference type="NCBI Taxonomy" id="191047"/>
    <lineage>
        <taxon>Eukaryota</taxon>
        <taxon>Fungi</taxon>
        <taxon>Dikarya</taxon>
        <taxon>Ascomycota</taxon>
        <taxon>Pezizomycotina</taxon>
        <taxon>Eurotiomycetes</taxon>
        <taxon>Chaetothyriomycetidae</taxon>
        <taxon>Chaetothyriales</taxon>
        <taxon>Trichomeriaceae</taxon>
        <taxon>Knufia</taxon>
    </lineage>
</organism>
<feature type="chain" id="PRO_5042832590" evidence="1">
    <location>
        <begin position="20"/>
        <end position="268"/>
    </location>
</feature>
<dbReference type="AlphaFoldDB" id="A0AAN8EQW7"/>
<gene>
    <name evidence="2" type="ORF">OHC33_004601</name>
</gene>
<keyword evidence="1" id="KW-0732">Signal</keyword>
<dbReference type="EMBL" id="JAKLMC020000009">
    <property type="protein sequence ID" value="KAK5954030.1"/>
    <property type="molecule type" value="Genomic_DNA"/>
</dbReference>
<proteinExistence type="predicted"/>
<evidence type="ECO:0000256" key="1">
    <source>
        <dbReference type="SAM" id="SignalP"/>
    </source>
</evidence>